<keyword evidence="2 3" id="KW-0862">Zinc</keyword>
<dbReference type="PROSITE" id="PS50103">
    <property type="entry name" value="ZF_C3H1"/>
    <property type="match status" value="1"/>
</dbReference>
<keyword evidence="2 3" id="KW-0863">Zinc-finger</keyword>
<dbReference type="Proteomes" id="UP000550707">
    <property type="component" value="Unassembled WGS sequence"/>
</dbReference>
<keyword evidence="1 3" id="KW-0677">Repeat</keyword>
<dbReference type="PANTHER" id="PTHR23102:SF19">
    <property type="entry name" value="CLEAVAGE AND POLYADENYLATION SPECIFICITY FACTOR SUBUNIT 4-LIKE PROTEIN-RELATED"/>
    <property type="match status" value="1"/>
</dbReference>
<name>A0A7J8CWY4_MOLMO</name>
<feature type="compositionally biased region" description="Low complexity" evidence="4">
    <location>
        <begin position="93"/>
        <end position="114"/>
    </location>
</feature>
<evidence type="ECO:0000313" key="6">
    <source>
        <dbReference type="EMBL" id="KAF6415398.1"/>
    </source>
</evidence>
<dbReference type="InterPro" id="IPR045348">
    <property type="entry name" value="CPSF4/Yth1"/>
</dbReference>
<protein>
    <recommendedName>
        <fullName evidence="3">Cleavage and polyadenylation specificity factor subunit 4</fullName>
        <shortName evidence="3">CPSF 30 kDa subunit</shortName>
    </recommendedName>
    <alternativeName>
        <fullName evidence="3">Cleavage and polyadenylation specificity factor 30 kDa subunit</fullName>
    </alternativeName>
</protein>
<keyword evidence="3" id="KW-0507">mRNA processing</keyword>
<organism evidence="6 7">
    <name type="scientific">Molossus molossus</name>
    <name type="common">Pallas' mastiff bat</name>
    <name type="synonym">Vespertilio molossus</name>
    <dbReference type="NCBI Taxonomy" id="27622"/>
    <lineage>
        <taxon>Eukaryota</taxon>
        <taxon>Metazoa</taxon>
        <taxon>Chordata</taxon>
        <taxon>Craniata</taxon>
        <taxon>Vertebrata</taxon>
        <taxon>Euteleostomi</taxon>
        <taxon>Mammalia</taxon>
        <taxon>Eutheria</taxon>
        <taxon>Laurasiatheria</taxon>
        <taxon>Chiroptera</taxon>
        <taxon>Yangochiroptera</taxon>
        <taxon>Molossidae</taxon>
        <taxon>Molossus</taxon>
    </lineage>
</organism>
<keyword evidence="3" id="KW-0694">RNA-binding</keyword>
<comment type="caution">
    <text evidence="6">The sequence shown here is derived from an EMBL/GenBank/DDBJ whole genome shotgun (WGS) entry which is preliminary data.</text>
</comment>
<reference evidence="6 7" key="1">
    <citation type="journal article" date="2020" name="Nature">
        <title>Six reference-quality genomes reveal evolution of bat adaptations.</title>
        <authorList>
            <person name="Jebb D."/>
            <person name="Huang Z."/>
            <person name="Pippel M."/>
            <person name="Hughes G.M."/>
            <person name="Lavrichenko K."/>
            <person name="Devanna P."/>
            <person name="Winkler S."/>
            <person name="Jermiin L.S."/>
            <person name="Skirmuntt E.C."/>
            <person name="Katzourakis A."/>
            <person name="Burkitt-Gray L."/>
            <person name="Ray D.A."/>
            <person name="Sullivan K.A.M."/>
            <person name="Roscito J.G."/>
            <person name="Kirilenko B.M."/>
            <person name="Davalos L.M."/>
            <person name="Corthals A.P."/>
            <person name="Power M.L."/>
            <person name="Jones G."/>
            <person name="Ransome R.D."/>
            <person name="Dechmann D.K.N."/>
            <person name="Locatelli A.G."/>
            <person name="Puechmaille S.J."/>
            <person name="Fedrigo O."/>
            <person name="Jarvis E.D."/>
            <person name="Hiller M."/>
            <person name="Vernes S.C."/>
            <person name="Myers E.W."/>
            <person name="Teeling E.C."/>
        </authorList>
    </citation>
    <scope>NUCLEOTIDE SEQUENCE [LARGE SCALE GENOMIC DNA]</scope>
    <source>
        <strain evidence="6">MMolMol1</strain>
        <tissue evidence="6">Muscle</tissue>
    </source>
</reference>
<evidence type="ECO:0000256" key="1">
    <source>
        <dbReference type="ARBA" id="ARBA00022737"/>
    </source>
</evidence>
<keyword evidence="7" id="KW-1185">Reference proteome</keyword>
<dbReference type="GO" id="GO:0005847">
    <property type="term" value="C:mRNA cleavage and polyadenylation specificity factor complex"/>
    <property type="evidence" value="ECO:0007669"/>
    <property type="project" value="UniProtKB-UniRule"/>
</dbReference>
<dbReference type="InterPro" id="IPR000571">
    <property type="entry name" value="Znf_CCCH"/>
</dbReference>
<dbReference type="PANTHER" id="PTHR23102">
    <property type="entry name" value="CLEAVAGE AND POLYADENYLATION SPECIFICITY FACTOR SUBUNIT 4-RELATED"/>
    <property type="match status" value="1"/>
</dbReference>
<accession>A0A7J8CWY4</accession>
<keyword evidence="3" id="KW-0539">Nucleus</keyword>
<evidence type="ECO:0000256" key="4">
    <source>
        <dbReference type="SAM" id="MobiDB-lite"/>
    </source>
</evidence>
<dbReference type="GO" id="GO:0031124">
    <property type="term" value="P:mRNA 3'-end processing"/>
    <property type="evidence" value="ECO:0007669"/>
    <property type="project" value="UniProtKB-UniRule"/>
</dbReference>
<evidence type="ECO:0000256" key="2">
    <source>
        <dbReference type="PROSITE-ProRule" id="PRU00723"/>
    </source>
</evidence>
<comment type="similarity">
    <text evidence="3">Belongs to the CPSF4/YTH1 family.</text>
</comment>
<evidence type="ECO:0000259" key="5">
    <source>
        <dbReference type="PROSITE" id="PS50103"/>
    </source>
</evidence>
<comment type="subunit">
    <text evidence="3">Component of the cleavage and polyadenylation specificity factor (CPSF) complex.</text>
</comment>
<feature type="domain" description="C3H1-type" evidence="5">
    <location>
        <begin position="1"/>
        <end position="25"/>
    </location>
</feature>
<evidence type="ECO:0000313" key="7">
    <source>
        <dbReference type="Proteomes" id="UP000550707"/>
    </source>
</evidence>
<evidence type="ECO:0000256" key="3">
    <source>
        <dbReference type="RuleBase" id="RU369008"/>
    </source>
</evidence>
<comment type="function">
    <text evidence="3">Component of the cleavage and polyadenylation specificity factor (CPSF) complex that play a key role in pre-mRNA 3'-end formation, recognizing the AAUAAA signal sequence and interacting with poly(A) polymerase and other factors to bring about cleavage and poly(A) addition. CPSF4 binds RNA polymers with a preference for poly(U).</text>
</comment>
<comment type="subcellular location">
    <subcellularLocation>
        <location evidence="3">Nucleus</location>
    </subcellularLocation>
</comment>
<feature type="region of interest" description="Disordered" evidence="4">
    <location>
        <begin position="81"/>
        <end position="114"/>
    </location>
</feature>
<dbReference type="AlphaFoldDB" id="A0A7J8CWY4"/>
<proteinExistence type="inferred from homology"/>
<sequence>MPECYFFSKFGECSNKECHFLHTKTVFRTRDCPWYDQGFCRDVPQPQDEPSLQPDARGAHPALGSSTFCCYLATPKAPFPDGVSASPPPPAAPGAAGLLLPRAQGAGAGPQLQV</sequence>
<dbReference type="GO" id="GO:0003723">
    <property type="term" value="F:RNA binding"/>
    <property type="evidence" value="ECO:0007669"/>
    <property type="project" value="UniProtKB-UniRule"/>
</dbReference>
<dbReference type="EMBL" id="JACASF010000019">
    <property type="protein sequence ID" value="KAF6415398.1"/>
    <property type="molecule type" value="Genomic_DNA"/>
</dbReference>
<gene>
    <name evidence="6" type="ORF">HJG59_003297</name>
</gene>
<feature type="zinc finger region" description="C3H1-type" evidence="2">
    <location>
        <begin position="1"/>
        <end position="25"/>
    </location>
</feature>
<dbReference type="GO" id="GO:0008270">
    <property type="term" value="F:zinc ion binding"/>
    <property type="evidence" value="ECO:0007669"/>
    <property type="project" value="UniProtKB-KW"/>
</dbReference>
<keyword evidence="2 3" id="KW-0479">Metal-binding</keyword>